<organism evidence="5 6">
    <name type="scientific">Acorus calamus</name>
    <name type="common">Sweet flag</name>
    <dbReference type="NCBI Taxonomy" id="4465"/>
    <lineage>
        <taxon>Eukaryota</taxon>
        <taxon>Viridiplantae</taxon>
        <taxon>Streptophyta</taxon>
        <taxon>Embryophyta</taxon>
        <taxon>Tracheophyta</taxon>
        <taxon>Spermatophyta</taxon>
        <taxon>Magnoliopsida</taxon>
        <taxon>Liliopsida</taxon>
        <taxon>Acoraceae</taxon>
        <taxon>Acorus</taxon>
    </lineage>
</organism>
<feature type="region of interest" description="Disordered" evidence="3">
    <location>
        <begin position="314"/>
        <end position="337"/>
    </location>
</feature>
<evidence type="ECO:0000256" key="2">
    <source>
        <dbReference type="ARBA" id="ARBA00038160"/>
    </source>
</evidence>
<dbReference type="AlphaFoldDB" id="A0AAV9CW67"/>
<comment type="similarity">
    <text evidence="2">Belongs to the cytidine and deoxycytidylate deaminase family. ADAT3 subfamily.</text>
</comment>
<dbReference type="EMBL" id="JAUJYO010000017">
    <property type="protein sequence ID" value="KAK1292771.1"/>
    <property type="molecule type" value="Genomic_DNA"/>
</dbReference>
<evidence type="ECO:0000259" key="4">
    <source>
        <dbReference type="PROSITE" id="PS51747"/>
    </source>
</evidence>
<evidence type="ECO:0000313" key="5">
    <source>
        <dbReference type="EMBL" id="KAK1292771.1"/>
    </source>
</evidence>
<dbReference type="GO" id="GO:0005737">
    <property type="term" value="C:cytoplasm"/>
    <property type="evidence" value="ECO:0007669"/>
    <property type="project" value="TreeGrafter"/>
</dbReference>
<dbReference type="GO" id="GO:0046872">
    <property type="term" value="F:metal ion binding"/>
    <property type="evidence" value="ECO:0007669"/>
    <property type="project" value="UniProtKB-KW"/>
</dbReference>
<dbReference type="Pfam" id="PF00383">
    <property type="entry name" value="dCMP_cyt_deam_1"/>
    <property type="match status" value="1"/>
</dbReference>
<comment type="caution">
    <text evidence="5">The sequence shown here is derived from an EMBL/GenBank/DDBJ whole genome shotgun (WGS) entry which is preliminary data.</text>
</comment>
<dbReference type="PANTHER" id="PTHR11079">
    <property type="entry name" value="CYTOSINE DEAMINASE FAMILY MEMBER"/>
    <property type="match status" value="1"/>
</dbReference>
<dbReference type="GO" id="GO:0005634">
    <property type="term" value="C:nucleus"/>
    <property type="evidence" value="ECO:0007669"/>
    <property type="project" value="TreeGrafter"/>
</dbReference>
<dbReference type="PANTHER" id="PTHR11079:SF156">
    <property type="entry name" value="INACTIVE TRNA-SPECIFIC ADENOSINE DEAMINASE-LIKE PROTEIN 3-RELATED"/>
    <property type="match status" value="1"/>
</dbReference>
<dbReference type="Proteomes" id="UP001180020">
    <property type="component" value="Unassembled WGS sequence"/>
</dbReference>
<feature type="domain" description="CMP/dCMP-type deaminase" evidence="4">
    <location>
        <begin position="281"/>
        <end position="386"/>
    </location>
</feature>
<dbReference type="Gene3D" id="3.40.140.10">
    <property type="entry name" value="Cytidine Deaminase, domain 2"/>
    <property type="match status" value="1"/>
</dbReference>
<keyword evidence="1" id="KW-0819">tRNA processing</keyword>
<evidence type="ECO:0000313" key="6">
    <source>
        <dbReference type="Proteomes" id="UP001180020"/>
    </source>
</evidence>
<reference evidence="5" key="2">
    <citation type="submission" date="2023-06" db="EMBL/GenBank/DDBJ databases">
        <authorList>
            <person name="Ma L."/>
            <person name="Liu K.-W."/>
            <person name="Li Z."/>
            <person name="Hsiao Y.-Y."/>
            <person name="Qi Y."/>
            <person name="Fu T."/>
            <person name="Tang G."/>
            <person name="Zhang D."/>
            <person name="Sun W.-H."/>
            <person name="Liu D.-K."/>
            <person name="Li Y."/>
            <person name="Chen G.-Z."/>
            <person name="Liu X.-D."/>
            <person name="Liao X.-Y."/>
            <person name="Jiang Y.-T."/>
            <person name="Yu X."/>
            <person name="Hao Y."/>
            <person name="Huang J."/>
            <person name="Zhao X.-W."/>
            <person name="Ke S."/>
            <person name="Chen Y.-Y."/>
            <person name="Wu W.-L."/>
            <person name="Hsu J.-L."/>
            <person name="Lin Y.-F."/>
            <person name="Huang M.-D."/>
            <person name="Li C.-Y."/>
            <person name="Huang L."/>
            <person name="Wang Z.-W."/>
            <person name="Zhao X."/>
            <person name="Zhong W.-Y."/>
            <person name="Peng D.-H."/>
            <person name="Ahmad S."/>
            <person name="Lan S."/>
            <person name="Zhang J.-S."/>
            <person name="Tsai W.-C."/>
            <person name="Van De Peer Y."/>
            <person name="Liu Z.-J."/>
        </authorList>
    </citation>
    <scope>NUCLEOTIDE SEQUENCE</scope>
    <source>
        <strain evidence="5">CP</strain>
        <tissue evidence="5">Leaves</tissue>
    </source>
</reference>
<gene>
    <name evidence="5" type="ORF">QJS10_CPB17g00124</name>
</gene>
<reference evidence="5" key="1">
    <citation type="journal article" date="2023" name="Nat. Commun.">
        <title>Diploid and tetraploid genomes of Acorus and the evolution of monocots.</title>
        <authorList>
            <person name="Ma L."/>
            <person name="Liu K.W."/>
            <person name="Li Z."/>
            <person name="Hsiao Y.Y."/>
            <person name="Qi Y."/>
            <person name="Fu T."/>
            <person name="Tang G.D."/>
            <person name="Zhang D."/>
            <person name="Sun W.H."/>
            <person name="Liu D.K."/>
            <person name="Li Y."/>
            <person name="Chen G.Z."/>
            <person name="Liu X.D."/>
            <person name="Liao X.Y."/>
            <person name="Jiang Y.T."/>
            <person name="Yu X."/>
            <person name="Hao Y."/>
            <person name="Huang J."/>
            <person name="Zhao X.W."/>
            <person name="Ke S."/>
            <person name="Chen Y.Y."/>
            <person name="Wu W.L."/>
            <person name="Hsu J.L."/>
            <person name="Lin Y.F."/>
            <person name="Huang M.D."/>
            <person name="Li C.Y."/>
            <person name="Huang L."/>
            <person name="Wang Z.W."/>
            <person name="Zhao X."/>
            <person name="Zhong W.Y."/>
            <person name="Peng D.H."/>
            <person name="Ahmad S."/>
            <person name="Lan S."/>
            <person name="Zhang J.S."/>
            <person name="Tsai W.C."/>
            <person name="Van de Peer Y."/>
            <person name="Liu Z.J."/>
        </authorList>
    </citation>
    <scope>NUCLEOTIDE SEQUENCE</scope>
    <source>
        <strain evidence="5">CP</strain>
    </source>
</reference>
<name>A0AAV9CW67_ACOCL</name>
<evidence type="ECO:0000256" key="1">
    <source>
        <dbReference type="ARBA" id="ARBA00022694"/>
    </source>
</evidence>
<protein>
    <recommendedName>
        <fullName evidence="4">CMP/dCMP-type deaminase domain-containing protein</fullName>
    </recommendedName>
</protein>
<dbReference type="InterPro" id="IPR002125">
    <property type="entry name" value="CMP_dCMP_dom"/>
</dbReference>
<keyword evidence="6" id="KW-1185">Reference proteome</keyword>
<proteinExistence type="inferred from homology"/>
<sequence>MGLQNLQWGIIHVSDKQPSRDEPTTVDVFASKIEPKLANTLVRHLCQIAPLEDLRHVKRVRKTSVGGKIELSVILCTVIDCENHEDMPSGVLEIVSTYQLRPYLTNVSKFAASSREEWEEQCKLWPTSYHPQTQIIDGITEFSEEDSQLIFNHMNIVIGLTKMRCLGNQVVNAAIIMDPVTQQIIASGTDQTCSLLADGKQCNWELTHCSRQAEISFEFNHALGCSGDLFPEGSCSESIENTGSYNHVSCLNPWSWMEQKAHAQNSIMVDNGSTTKWHPLGHATLVAIENAASRDRRLYPVEQLETSIARVPVKRQKTQNSDDEEEHTPEAVTNGLTPEATRPYLCTGYDIYIAWEPCTMCAMALVHQRIRRIFYAFPNPNAGALNSIHRLQGEKSLNHHYSVFRILLDEKNS</sequence>
<dbReference type="GO" id="GO:0002100">
    <property type="term" value="P:tRNA wobble adenosine to inosine editing"/>
    <property type="evidence" value="ECO:0007669"/>
    <property type="project" value="InterPro"/>
</dbReference>
<dbReference type="GO" id="GO:0052717">
    <property type="term" value="F:tRNA-specific adenosine-34 deaminase activity"/>
    <property type="evidence" value="ECO:0007669"/>
    <property type="project" value="UniProtKB-EC"/>
</dbReference>
<dbReference type="SUPFAM" id="SSF53927">
    <property type="entry name" value="Cytidine deaminase-like"/>
    <property type="match status" value="1"/>
</dbReference>
<dbReference type="InterPro" id="IPR016193">
    <property type="entry name" value="Cytidine_deaminase-like"/>
</dbReference>
<accession>A0AAV9CW67</accession>
<evidence type="ECO:0000256" key="3">
    <source>
        <dbReference type="SAM" id="MobiDB-lite"/>
    </source>
</evidence>
<dbReference type="PROSITE" id="PS51747">
    <property type="entry name" value="CYT_DCMP_DEAMINASES_2"/>
    <property type="match status" value="1"/>
</dbReference>